<feature type="non-terminal residue" evidence="2">
    <location>
        <position position="1"/>
    </location>
</feature>
<dbReference type="Proteomes" id="UP000596742">
    <property type="component" value="Unassembled WGS sequence"/>
</dbReference>
<dbReference type="PROSITE" id="PS51406">
    <property type="entry name" value="FIBRINOGEN_C_2"/>
    <property type="match status" value="1"/>
</dbReference>
<proteinExistence type="predicted"/>
<feature type="domain" description="Fibrinogen C-terminal" evidence="1">
    <location>
        <begin position="1"/>
        <end position="72"/>
    </location>
</feature>
<evidence type="ECO:0000259" key="1">
    <source>
        <dbReference type="PROSITE" id="PS51406"/>
    </source>
</evidence>
<dbReference type="EMBL" id="UYJE01008252">
    <property type="protein sequence ID" value="VDI62418.1"/>
    <property type="molecule type" value="Genomic_DNA"/>
</dbReference>
<dbReference type="SMART" id="SM00186">
    <property type="entry name" value="FBG"/>
    <property type="match status" value="1"/>
</dbReference>
<evidence type="ECO:0000313" key="3">
    <source>
        <dbReference type="Proteomes" id="UP000596742"/>
    </source>
</evidence>
<reference evidence="2" key="1">
    <citation type="submission" date="2018-11" db="EMBL/GenBank/DDBJ databases">
        <authorList>
            <person name="Alioto T."/>
            <person name="Alioto T."/>
        </authorList>
    </citation>
    <scope>NUCLEOTIDE SEQUENCE</scope>
</reference>
<dbReference type="Gene3D" id="4.10.530.10">
    <property type="entry name" value="Gamma-fibrinogen Carboxyl Terminal Fragment, domain 2"/>
    <property type="match status" value="1"/>
</dbReference>
<dbReference type="InterPro" id="IPR036056">
    <property type="entry name" value="Fibrinogen-like_C"/>
</dbReference>
<dbReference type="InterPro" id="IPR050373">
    <property type="entry name" value="Fibrinogen_C-term_domain"/>
</dbReference>
<protein>
    <recommendedName>
        <fullName evidence="1">Fibrinogen C-terminal domain-containing protein</fullName>
    </recommendedName>
</protein>
<dbReference type="AlphaFoldDB" id="A0A8B6GCU2"/>
<dbReference type="Gene3D" id="3.90.215.10">
    <property type="entry name" value="Gamma Fibrinogen, chain A, domain 1"/>
    <property type="match status" value="1"/>
</dbReference>
<dbReference type="OrthoDB" id="6152968at2759"/>
<gene>
    <name evidence="2" type="ORF">MGAL_10B081585</name>
</gene>
<dbReference type="PANTHER" id="PTHR19143">
    <property type="entry name" value="FIBRINOGEN/TENASCIN/ANGIOPOEITIN"/>
    <property type="match status" value="1"/>
</dbReference>
<organism evidence="2 3">
    <name type="scientific">Mytilus galloprovincialis</name>
    <name type="common">Mediterranean mussel</name>
    <dbReference type="NCBI Taxonomy" id="29158"/>
    <lineage>
        <taxon>Eukaryota</taxon>
        <taxon>Metazoa</taxon>
        <taxon>Spiralia</taxon>
        <taxon>Lophotrochozoa</taxon>
        <taxon>Mollusca</taxon>
        <taxon>Bivalvia</taxon>
        <taxon>Autobranchia</taxon>
        <taxon>Pteriomorphia</taxon>
        <taxon>Mytilida</taxon>
        <taxon>Mytiloidea</taxon>
        <taxon>Mytilidae</taxon>
        <taxon>Mytilinae</taxon>
        <taxon>Mytilus</taxon>
    </lineage>
</organism>
<accession>A0A8B6GCU2</accession>
<keyword evidence="3" id="KW-1185">Reference proteome</keyword>
<sequence>PSECADISFQKDGVYNVYPNGGSNPKAAYCVIRNGIKWTVIHRRYDGSVDFDRTWEEYKQGFGNVKGEFWLGDGMDSTRHFNQNDPRFSTSDRDNDEYHDYCPLTVHGQSGGWWNAKCSLSNLNGNYTKETHGLQLWNINSLIDAGIRLSEMMITKY</sequence>
<dbReference type="Pfam" id="PF00147">
    <property type="entry name" value="Fibrinogen_C"/>
    <property type="match status" value="2"/>
</dbReference>
<evidence type="ECO:0000313" key="2">
    <source>
        <dbReference type="EMBL" id="VDI62418.1"/>
    </source>
</evidence>
<dbReference type="InterPro" id="IPR002181">
    <property type="entry name" value="Fibrinogen_a/b/g_C_dom"/>
</dbReference>
<name>A0A8B6GCU2_MYTGA</name>
<dbReference type="SUPFAM" id="SSF56496">
    <property type="entry name" value="Fibrinogen C-terminal domain-like"/>
    <property type="match status" value="1"/>
</dbReference>
<comment type="caution">
    <text evidence="2">The sequence shown here is derived from an EMBL/GenBank/DDBJ whole genome shotgun (WGS) entry which is preliminary data.</text>
</comment>
<dbReference type="InterPro" id="IPR014716">
    <property type="entry name" value="Fibrinogen_a/b/g_C_1"/>
</dbReference>
<dbReference type="GO" id="GO:0005615">
    <property type="term" value="C:extracellular space"/>
    <property type="evidence" value="ECO:0007669"/>
    <property type="project" value="TreeGrafter"/>
</dbReference>